<comment type="caution">
    <text evidence="1">The sequence shown here is derived from an EMBL/GenBank/DDBJ whole genome shotgun (WGS) entry which is preliminary data.</text>
</comment>
<dbReference type="RefSeq" id="WP_006555815.1">
    <property type="nucleotide sequence ID" value="NZ_JH992936.1"/>
</dbReference>
<sequence length="111" mass="12882">MTIQELVYNVYRDTDVYKNTEVSELLNISSAQVRIAKSKLARKGLISVEPCGGEVKILKPFREDIVAPEPTFKAAIYKEMLELYLEDFRNQDTFRDRVLVGQEIRMILKQI</sequence>
<organism evidence="1 2">
    <name type="scientific">Veillonella seminalis ACS-216-V-Col6b</name>
    <dbReference type="NCBI Taxonomy" id="883156"/>
    <lineage>
        <taxon>Bacteria</taxon>
        <taxon>Bacillati</taxon>
        <taxon>Bacillota</taxon>
        <taxon>Negativicutes</taxon>
        <taxon>Veillonellales</taxon>
        <taxon>Veillonellaceae</taxon>
        <taxon>Veillonella</taxon>
    </lineage>
</organism>
<evidence type="ECO:0000313" key="1">
    <source>
        <dbReference type="EMBL" id="EKU79131.1"/>
    </source>
</evidence>
<dbReference type="STRING" id="883156.HMPREF9282_00928"/>
<dbReference type="Proteomes" id="UP000009891">
    <property type="component" value="Unassembled WGS sequence"/>
</dbReference>
<dbReference type="OrthoDB" id="1629654at2"/>
<dbReference type="HOGENOM" id="CLU_2157289_0_0_9"/>
<protein>
    <submittedName>
        <fullName evidence="1">Uncharacterized protein</fullName>
    </submittedName>
</protein>
<evidence type="ECO:0000313" key="2">
    <source>
        <dbReference type="Proteomes" id="UP000009891"/>
    </source>
</evidence>
<dbReference type="EMBL" id="AHAF01000003">
    <property type="protein sequence ID" value="EKU79131.1"/>
    <property type="molecule type" value="Genomic_DNA"/>
</dbReference>
<accession>K9D7C5</accession>
<name>K9D7C5_9FIRM</name>
<dbReference type="PATRIC" id="fig|883156.3.peg.910"/>
<proteinExistence type="predicted"/>
<keyword evidence="2" id="KW-1185">Reference proteome</keyword>
<reference evidence="1 2" key="1">
    <citation type="submission" date="2012-09" db="EMBL/GenBank/DDBJ databases">
        <title>The Genome Sequence of Veillonella ratti ACS-216-V-COL6B.</title>
        <authorList>
            <consortium name="The Broad Institute Genome Sequencing Platform"/>
            <person name="Earl A."/>
            <person name="Ward D."/>
            <person name="Feldgarden M."/>
            <person name="Gevers D."/>
            <person name="Saerens B."/>
            <person name="Vaneechoutte M."/>
            <person name="Walker B."/>
            <person name="Young S.K."/>
            <person name="Zeng Q."/>
            <person name="Gargeya S."/>
            <person name="Fitzgerald M."/>
            <person name="Haas B."/>
            <person name="Abouelleil A."/>
            <person name="Alvarado L."/>
            <person name="Arachchi H.M."/>
            <person name="Berlin A."/>
            <person name="Chapman S.B."/>
            <person name="Goldberg J."/>
            <person name="Griggs A."/>
            <person name="Gujja S."/>
            <person name="Hansen M."/>
            <person name="Howarth C."/>
            <person name="Imamovic A."/>
            <person name="Larimer J."/>
            <person name="McCowen C."/>
            <person name="Montmayeur A."/>
            <person name="Murphy C."/>
            <person name="Neiman D."/>
            <person name="Pearson M."/>
            <person name="Priest M."/>
            <person name="Roberts A."/>
            <person name="Saif S."/>
            <person name="Shea T."/>
            <person name="Sisk P."/>
            <person name="Sykes S."/>
            <person name="Wortman J."/>
            <person name="Nusbaum C."/>
            <person name="Birren B."/>
        </authorList>
    </citation>
    <scope>NUCLEOTIDE SEQUENCE [LARGE SCALE GENOMIC DNA]</scope>
    <source>
        <strain evidence="1 2">ACS-216-V-Col6b</strain>
    </source>
</reference>
<dbReference type="AlphaFoldDB" id="K9D7C5"/>
<gene>
    <name evidence="1" type="ORF">HMPREF9282_00928</name>
</gene>